<dbReference type="AlphaFoldDB" id="A0A6J7U0U5"/>
<gene>
    <name evidence="2" type="ORF">UFOPK2576_00154</name>
    <name evidence="3" type="ORF">UFOPK4358_00090</name>
</gene>
<name>A0A6J7U0U5_9ZZZZ</name>
<feature type="domain" description="Putative zinc-finger" evidence="1">
    <location>
        <begin position="11"/>
        <end position="46"/>
    </location>
</feature>
<accession>A0A6J7U0U5</accession>
<protein>
    <submittedName>
        <fullName evidence="3">Unannotated protein</fullName>
    </submittedName>
</protein>
<sequence length="133" mass="15439">MSFNESNLIPCEQVLPNIVLYIDHEILDNQQLSEVEIHFGQCSPCRTQMEQENTALVLIRNLLCNALNESAPEELNDRINQQTQELYNQMMQQDQNQGITEITYTQTTYTEITTEGATQIEITSEIRRQFPQE</sequence>
<reference evidence="3" key="1">
    <citation type="submission" date="2020-05" db="EMBL/GenBank/DDBJ databases">
        <authorList>
            <person name="Chiriac C."/>
            <person name="Salcher M."/>
            <person name="Ghai R."/>
            <person name="Kavagutti S V."/>
        </authorList>
    </citation>
    <scope>NUCLEOTIDE SEQUENCE</scope>
</reference>
<dbReference type="Pfam" id="PF13490">
    <property type="entry name" value="zf-HC2"/>
    <property type="match status" value="1"/>
</dbReference>
<evidence type="ECO:0000313" key="3">
    <source>
        <dbReference type="EMBL" id="CAB5058407.1"/>
    </source>
</evidence>
<dbReference type="InterPro" id="IPR027383">
    <property type="entry name" value="Znf_put"/>
</dbReference>
<proteinExistence type="predicted"/>
<dbReference type="EMBL" id="CAFBQQ010000004">
    <property type="protein sequence ID" value="CAB5058407.1"/>
    <property type="molecule type" value="Genomic_DNA"/>
</dbReference>
<evidence type="ECO:0000259" key="1">
    <source>
        <dbReference type="Pfam" id="PF13490"/>
    </source>
</evidence>
<dbReference type="EMBL" id="CAEZXQ010000009">
    <property type="protein sequence ID" value="CAB4686093.1"/>
    <property type="molecule type" value="Genomic_DNA"/>
</dbReference>
<evidence type="ECO:0000313" key="2">
    <source>
        <dbReference type="EMBL" id="CAB4686093.1"/>
    </source>
</evidence>
<organism evidence="3">
    <name type="scientific">freshwater metagenome</name>
    <dbReference type="NCBI Taxonomy" id="449393"/>
    <lineage>
        <taxon>unclassified sequences</taxon>
        <taxon>metagenomes</taxon>
        <taxon>ecological metagenomes</taxon>
    </lineage>
</organism>